<comment type="caution">
    <text evidence="7">The sequence shown here is derived from an EMBL/GenBank/DDBJ whole genome shotgun (WGS) entry which is preliminary data.</text>
</comment>
<dbReference type="Proteomes" id="UP000070467">
    <property type="component" value="Unassembled WGS sequence"/>
</dbReference>
<comment type="caution">
    <text evidence="4">Lacks conserved residue(s) required for the propagation of feature annotation.</text>
</comment>
<accession>A0ABR5TMI6</accession>
<comment type="similarity">
    <text evidence="1 4 5">Belongs to the tRNA pseudouridine synthase TruA family.</text>
</comment>
<dbReference type="SUPFAM" id="SSF55120">
    <property type="entry name" value="Pseudouridine synthase"/>
    <property type="match status" value="1"/>
</dbReference>
<dbReference type="InterPro" id="IPR020094">
    <property type="entry name" value="TruA/RsuA/RluB/E/F_N"/>
</dbReference>
<reference evidence="7 8" key="1">
    <citation type="submission" date="2016-01" db="EMBL/GenBank/DDBJ databases">
        <authorList>
            <person name="Mitreva M."/>
            <person name="Pepin K.H."/>
            <person name="Mihindukulasuriya K.A."/>
            <person name="Fulton R."/>
            <person name="Fronick C."/>
            <person name="O'Laughlin M."/>
            <person name="Miner T."/>
            <person name="Herter B."/>
            <person name="Rosa B.A."/>
            <person name="Cordes M."/>
            <person name="Tomlinson C."/>
            <person name="Wollam A."/>
            <person name="Palsikar V.B."/>
            <person name="Mardis E.R."/>
            <person name="Wilson R.K."/>
        </authorList>
    </citation>
    <scope>NUCLEOTIDE SEQUENCE [LARGE SCALE GENOMIC DNA]</scope>
    <source>
        <strain evidence="7 8">KA00071</strain>
    </source>
</reference>
<dbReference type="PANTHER" id="PTHR11142">
    <property type="entry name" value="PSEUDOURIDYLATE SYNTHASE"/>
    <property type="match status" value="1"/>
</dbReference>
<dbReference type="Gene3D" id="3.30.70.580">
    <property type="entry name" value="Pseudouridine synthase I, catalytic domain, N-terminal subdomain"/>
    <property type="match status" value="1"/>
</dbReference>
<gene>
    <name evidence="4" type="primary">truA</name>
    <name evidence="7" type="ORF">HMPREF1871_00300</name>
</gene>
<dbReference type="EC" id="5.4.99.12" evidence="4"/>
<feature type="domain" description="Pseudouridine synthase I TruA alpha/beta" evidence="6">
    <location>
        <begin position="146"/>
        <end position="245"/>
    </location>
</feature>
<comment type="function">
    <text evidence="4">Formation of pseudouridine at positions 38, 39 and 40 in the anticodon stem and loop of transfer RNAs.</text>
</comment>
<name>A0ABR5TMI6_9BACL</name>
<evidence type="ECO:0000313" key="7">
    <source>
        <dbReference type="EMBL" id="KXB58536.1"/>
    </source>
</evidence>
<dbReference type="InterPro" id="IPR020097">
    <property type="entry name" value="PsdUridine_synth_TruA_a/b_dom"/>
</dbReference>
<feature type="binding site" evidence="4">
    <location>
        <position position="110"/>
    </location>
    <ligand>
        <name>substrate</name>
    </ligand>
</feature>
<evidence type="ECO:0000256" key="1">
    <source>
        <dbReference type="ARBA" id="ARBA00009375"/>
    </source>
</evidence>
<dbReference type="Pfam" id="PF01416">
    <property type="entry name" value="PseudoU_synth_1"/>
    <property type="match status" value="2"/>
</dbReference>
<keyword evidence="8" id="KW-1185">Reference proteome</keyword>
<keyword evidence="3 4" id="KW-0413">Isomerase</keyword>
<dbReference type="NCBIfam" id="TIGR00071">
    <property type="entry name" value="hisT_truA"/>
    <property type="match status" value="1"/>
</dbReference>
<proteinExistence type="inferred from homology"/>
<protein>
    <recommendedName>
        <fullName evidence="4">tRNA pseudouridine synthase A</fullName>
        <ecNumber evidence="4">5.4.99.12</ecNumber>
    </recommendedName>
    <alternativeName>
        <fullName evidence="4">tRNA pseudouridine(38-40) synthase</fullName>
    </alternativeName>
    <alternativeName>
        <fullName evidence="4">tRNA pseudouridylate synthase I</fullName>
    </alternativeName>
    <alternativeName>
        <fullName evidence="4">tRNA-uridine isomerase I</fullName>
    </alternativeName>
</protein>
<evidence type="ECO:0000313" key="8">
    <source>
        <dbReference type="Proteomes" id="UP000070467"/>
    </source>
</evidence>
<dbReference type="PIRSF" id="PIRSF001430">
    <property type="entry name" value="tRNA_psdUrid_synth"/>
    <property type="match status" value="1"/>
</dbReference>
<sequence length="258" mass="29960">MRVVLFCRYDGTKYFGFQIQPNVITVQEVIENSLKRIHKGKSIRIQMSGRTDSGVHAYIQLIHFDTELNINEKSWVNSVNAYLPKDVRIIASKIVNDNFHVRYSSISKTYEYKLCISKILDPFMVNYVGHFPYKFDYDKAKECLELFIGKHDFTSFCSKNSSVENKIRTITDFNINRDGDIITFEITGDGFLYNMVRIIIGTIINVANSRYSKDYIKEIFKNKNRMYAGKRASGSGLYLKKVLFNNDEINNIVESLIK</sequence>
<dbReference type="CDD" id="cd02570">
    <property type="entry name" value="PseudoU_synth_EcTruA"/>
    <property type="match status" value="1"/>
</dbReference>
<evidence type="ECO:0000259" key="6">
    <source>
        <dbReference type="Pfam" id="PF01416"/>
    </source>
</evidence>
<evidence type="ECO:0000256" key="2">
    <source>
        <dbReference type="ARBA" id="ARBA00022694"/>
    </source>
</evidence>
<dbReference type="InterPro" id="IPR020095">
    <property type="entry name" value="PsdUridine_synth_TruA_C"/>
</dbReference>
<dbReference type="InterPro" id="IPR020103">
    <property type="entry name" value="PsdUridine_synth_cat_dom_sf"/>
</dbReference>
<organism evidence="7 8">
    <name type="scientific">Gemelliphila asaccharolytica</name>
    <dbReference type="NCBI Taxonomy" id="502393"/>
    <lineage>
        <taxon>Bacteria</taxon>
        <taxon>Bacillati</taxon>
        <taxon>Bacillota</taxon>
        <taxon>Bacilli</taxon>
        <taxon>Bacillales</taxon>
        <taxon>Gemellaceae</taxon>
        <taxon>Gemelliphila</taxon>
    </lineage>
</organism>
<comment type="subunit">
    <text evidence="4">Homodimer.</text>
</comment>
<evidence type="ECO:0000256" key="3">
    <source>
        <dbReference type="ARBA" id="ARBA00023235"/>
    </source>
</evidence>
<comment type="catalytic activity">
    <reaction evidence="4 5">
        <text>uridine(38/39/40) in tRNA = pseudouridine(38/39/40) in tRNA</text>
        <dbReference type="Rhea" id="RHEA:22376"/>
        <dbReference type="Rhea" id="RHEA-COMP:10085"/>
        <dbReference type="Rhea" id="RHEA-COMP:10087"/>
        <dbReference type="ChEBI" id="CHEBI:65314"/>
        <dbReference type="ChEBI" id="CHEBI:65315"/>
        <dbReference type="EC" id="5.4.99.12"/>
    </reaction>
</comment>
<dbReference type="PANTHER" id="PTHR11142:SF0">
    <property type="entry name" value="TRNA PSEUDOURIDINE SYNTHASE-LIKE 1"/>
    <property type="match status" value="1"/>
</dbReference>
<feature type="domain" description="Pseudouridine synthase I TruA alpha/beta" evidence="6">
    <location>
        <begin position="8"/>
        <end position="104"/>
    </location>
</feature>
<feature type="active site" description="Nucleophile" evidence="4">
    <location>
        <position position="52"/>
    </location>
</feature>
<evidence type="ECO:0000256" key="4">
    <source>
        <dbReference type="HAMAP-Rule" id="MF_00171"/>
    </source>
</evidence>
<dbReference type="InterPro" id="IPR001406">
    <property type="entry name" value="PsdUridine_synth_TruA"/>
</dbReference>
<dbReference type="RefSeq" id="WP_066129061.1">
    <property type="nucleotide sequence ID" value="NZ_KQ959861.1"/>
</dbReference>
<keyword evidence="2 4" id="KW-0819">tRNA processing</keyword>
<dbReference type="Gene3D" id="3.30.70.660">
    <property type="entry name" value="Pseudouridine synthase I, catalytic domain, C-terminal subdomain"/>
    <property type="match status" value="1"/>
</dbReference>
<evidence type="ECO:0000256" key="5">
    <source>
        <dbReference type="RuleBase" id="RU003792"/>
    </source>
</evidence>
<dbReference type="HAMAP" id="MF_00171">
    <property type="entry name" value="TruA"/>
    <property type="match status" value="1"/>
</dbReference>
<dbReference type="EMBL" id="LSDB01000008">
    <property type="protein sequence ID" value="KXB58536.1"/>
    <property type="molecule type" value="Genomic_DNA"/>
</dbReference>